<dbReference type="InterPro" id="IPR023696">
    <property type="entry name" value="Ureohydrolase_dom_sf"/>
</dbReference>
<dbReference type="Proteomes" id="UP000315525">
    <property type="component" value="Unassembled WGS sequence"/>
</dbReference>
<dbReference type="SUPFAM" id="SSF52768">
    <property type="entry name" value="Arginase/deacetylase"/>
    <property type="match status" value="1"/>
</dbReference>
<dbReference type="CDD" id="cd09993">
    <property type="entry name" value="HDAC_classIV"/>
    <property type="match status" value="1"/>
</dbReference>
<gene>
    <name evidence="4" type="ORF">E3J62_10660</name>
</gene>
<sequence>MVKYVYSARYGVDFQGHVFPAEKYRLIYNSLKKLGSLDNSRVCEPRMPTKEDLLLALTPEYLEDLLGLRWASSTVRSEMALTAEIVEFSRLTVGGTILACVEAMRCGIGFHIGGGFHHAFPDHAEGFCYMNDIAVAVRKMQNEEIAKKLAVIDCDLHQGNGTAYIFLDDPDVFTFSIHQEDLYPIKQRSDLDVGLDYFAGDQEYLEKIRFHVPRIMDSHNPDLMVYVAGADPYEGDKLGTLQLSKEGLKERDTIVIQSARERDIPVAVVLAGGYAANTMDTVEIHVNTCLVCEKIEHSGKTN</sequence>
<dbReference type="GO" id="GO:0004407">
    <property type="term" value="F:histone deacetylase activity"/>
    <property type="evidence" value="ECO:0007669"/>
    <property type="project" value="InterPro"/>
</dbReference>
<dbReference type="Gene3D" id="3.40.800.20">
    <property type="entry name" value="Histone deacetylase domain"/>
    <property type="match status" value="1"/>
</dbReference>
<name>A0A523UPT3_UNCT6</name>
<dbReference type="GO" id="GO:0040029">
    <property type="term" value="P:epigenetic regulation of gene expression"/>
    <property type="evidence" value="ECO:0007669"/>
    <property type="project" value="TreeGrafter"/>
</dbReference>
<dbReference type="InterPro" id="IPR044150">
    <property type="entry name" value="HDAC_classIV"/>
</dbReference>
<dbReference type="GO" id="GO:0016787">
    <property type="term" value="F:hydrolase activity"/>
    <property type="evidence" value="ECO:0007669"/>
    <property type="project" value="UniProtKB-KW"/>
</dbReference>
<dbReference type="PANTHER" id="PTHR10625:SF19">
    <property type="entry name" value="HISTONE DEACETYLASE 12"/>
    <property type="match status" value="1"/>
</dbReference>
<dbReference type="InterPro" id="IPR037138">
    <property type="entry name" value="His_deacetylse_dom_sf"/>
</dbReference>
<reference evidence="4 5" key="1">
    <citation type="submission" date="2019-03" db="EMBL/GenBank/DDBJ databases">
        <title>Metabolic potential of uncultured bacteria and archaea associated with petroleum seepage in deep-sea sediments.</title>
        <authorList>
            <person name="Dong X."/>
            <person name="Hubert C."/>
        </authorList>
    </citation>
    <scope>NUCLEOTIDE SEQUENCE [LARGE SCALE GENOMIC DNA]</scope>
    <source>
        <strain evidence="4">E44_bin18</strain>
    </source>
</reference>
<protein>
    <submittedName>
        <fullName evidence="4">Histone deacetylase</fullName>
    </submittedName>
</protein>
<dbReference type="PRINTS" id="PR01270">
    <property type="entry name" value="HDASUPER"/>
</dbReference>
<accession>A0A523UPT3</accession>
<dbReference type="InterPro" id="IPR000286">
    <property type="entry name" value="HDACs"/>
</dbReference>
<dbReference type="Pfam" id="PF00850">
    <property type="entry name" value="Hist_deacetyl"/>
    <property type="match status" value="1"/>
</dbReference>
<feature type="domain" description="Histone deacetylase" evidence="3">
    <location>
        <begin position="17"/>
        <end position="281"/>
    </location>
</feature>
<proteinExistence type="inferred from homology"/>
<dbReference type="EMBL" id="SOJN01000129">
    <property type="protein sequence ID" value="TET44311.1"/>
    <property type="molecule type" value="Genomic_DNA"/>
</dbReference>
<evidence type="ECO:0000313" key="4">
    <source>
        <dbReference type="EMBL" id="TET44311.1"/>
    </source>
</evidence>
<comment type="caution">
    <text evidence="4">The sequence shown here is derived from an EMBL/GenBank/DDBJ whole genome shotgun (WGS) entry which is preliminary data.</text>
</comment>
<dbReference type="InterPro" id="IPR023801">
    <property type="entry name" value="His_deacetylse_dom"/>
</dbReference>
<organism evidence="4 5">
    <name type="scientific">candidate division TA06 bacterium</name>
    <dbReference type="NCBI Taxonomy" id="2250710"/>
    <lineage>
        <taxon>Bacteria</taxon>
        <taxon>Bacteria division TA06</taxon>
    </lineage>
</organism>
<evidence type="ECO:0000313" key="5">
    <source>
        <dbReference type="Proteomes" id="UP000315525"/>
    </source>
</evidence>
<comment type="similarity">
    <text evidence="1">Belongs to the histone deacetylase family.</text>
</comment>
<evidence type="ECO:0000259" key="3">
    <source>
        <dbReference type="Pfam" id="PF00850"/>
    </source>
</evidence>
<dbReference type="AlphaFoldDB" id="A0A523UPT3"/>
<evidence type="ECO:0000256" key="2">
    <source>
        <dbReference type="ARBA" id="ARBA00022801"/>
    </source>
</evidence>
<keyword evidence="2" id="KW-0378">Hydrolase</keyword>
<evidence type="ECO:0000256" key="1">
    <source>
        <dbReference type="ARBA" id="ARBA00005947"/>
    </source>
</evidence>
<dbReference type="PANTHER" id="PTHR10625">
    <property type="entry name" value="HISTONE DEACETYLASE HDAC1-RELATED"/>
    <property type="match status" value="1"/>
</dbReference>